<protein>
    <submittedName>
        <fullName evidence="2">Uncharacterized protein</fullName>
    </submittedName>
</protein>
<dbReference type="Proteomes" id="UP000265618">
    <property type="component" value="Unassembled WGS sequence"/>
</dbReference>
<feature type="compositionally biased region" description="Polar residues" evidence="1">
    <location>
        <begin position="59"/>
        <end position="68"/>
    </location>
</feature>
<name>A0A9K3CRX2_9EUKA</name>
<gene>
    <name evidence="2" type="ORF">KIPB_003266</name>
</gene>
<feature type="region of interest" description="Disordered" evidence="1">
    <location>
        <begin position="55"/>
        <end position="91"/>
    </location>
</feature>
<dbReference type="EMBL" id="BDIP01000613">
    <property type="protein sequence ID" value="GIQ82179.1"/>
    <property type="molecule type" value="Genomic_DNA"/>
</dbReference>
<reference evidence="2 3" key="1">
    <citation type="journal article" date="2018" name="PLoS ONE">
        <title>The draft genome of Kipferlia bialata reveals reductive genome evolution in fornicate parasites.</title>
        <authorList>
            <person name="Tanifuji G."/>
            <person name="Takabayashi S."/>
            <person name="Kume K."/>
            <person name="Takagi M."/>
            <person name="Nakayama T."/>
            <person name="Kamikawa R."/>
            <person name="Inagaki Y."/>
            <person name="Hashimoto T."/>
        </authorList>
    </citation>
    <scope>NUCLEOTIDE SEQUENCE [LARGE SCALE GENOMIC DNA]</scope>
    <source>
        <strain evidence="2">NY0173</strain>
    </source>
</reference>
<sequence>MSPFLVKAALTKAAKEAANLANLNEDIARVLRIAALPMPERRTAVTQLVAERAEREKTQASAEQQAKSQIMAAKRDERDRERERAGRAAEASAELSRLRAAQLRHGSLADLARRSQELQVLLAAKQEADVPRIKYLRRISELSVSVMRQDTDMSSLLEEASALKDKVSPESNVYYRHMHVRYLHRGVCHMLQKLMV</sequence>
<proteinExistence type="predicted"/>
<evidence type="ECO:0000256" key="1">
    <source>
        <dbReference type="SAM" id="MobiDB-lite"/>
    </source>
</evidence>
<dbReference type="AlphaFoldDB" id="A0A9K3CRX2"/>
<organism evidence="2 3">
    <name type="scientific">Kipferlia bialata</name>
    <dbReference type="NCBI Taxonomy" id="797122"/>
    <lineage>
        <taxon>Eukaryota</taxon>
        <taxon>Metamonada</taxon>
        <taxon>Carpediemonas-like organisms</taxon>
        <taxon>Kipferlia</taxon>
    </lineage>
</organism>
<comment type="caution">
    <text evidence="2">The sequence shown here is derived from an EMBL/GenBank/DDBJ whole genome shotgun (WGS) entry which is preliminary data.</text>
</comment>
<evidence type="ECO:0000313" key="3">
    <source>
        <dbReference type="Proteomes" id="UP000265618"/>
    </source>
</evidence>
<evidence type="ECO:0000313" key="2">
    <source>
        <dbReference type="EMBL" id="GIQ82179.1"/>
    </source>
</evidence>
<feature type="compositionally biased region" description="Basic and acidic residues" evidence="1">
    <location>
        <begin position="73"/>
        <end position="87"/>
    </location>
</feature>
<accession>A0A9K3CRX2</accession>
<keyword evidence="3" id="KW-1185">Reference proteome</keyword>